<dbReference type="InParanoid" id="A0A067QQA6"/>
<feature type="domain" description="Glycosyl hydrolases family 39 N-terminal catalytic" evidence="5">
    <location>
        <begin position="6"/>
        <end position="375"/>
    </location>
</feature>
<dbReference type="InterPro" id="IPR051923">
    <property type="entry name" value="Glycosyl_Hydrolase_39"/>
</dbReference>
<dbReference type="Gene3D" id="3.20.20.80">
    <property type="entry name" value="Glycosidases"/>
    <property type="match status" value="1"/>
</dbReference>
<dbReference type="PANTHER" id="PTHR12631:SF8">
    <property type="entry name" value="ALPHA-L-IDURONIDASE"/>
    <property type="match status" value="1"/>
</dbReference>
<feature type="domain" description="Alpha-L-iduronidase C-terminal" evidence="6">
    <location>
        <begin position="416"/>
        <end position="508"/>
    </location>
</feature>
<keyword evidence="3" id="KW-0326">Glycosidase</keyword>
<comment type="similarity">
    <text evidence="1">Belongs to the glycosyl hydrolase 39 family.</text>
</comment>
<dbReference type="EMBL" id="KK853138">
    <property type="protein sequence ID" value="KDR10783.1"/>
    <property type="molecule type" value="Genomic_DNA"/>
</dbReference>
<evidence type="ECO:0000256" key="1">
    <source>
        <dbReference type="ARBA" id="ARBA00008875"/>
    </source>
</evidence>
<feature type="active site" description="Proton donor" evidence="4">
    <location>
        <position position="62"/>
    </location>
</feature>
<accession>A0A067QQA6</accession>
<dbReference type="OMA" id="RYETWNE"/>
<dbReference type="AlphaFoldDB" id="A0A067QQA6"/>
<dbReference type="eggNOG" id="ENOG502QRES">
    <property type="taxonomic scope" value="Eukaryota"/>
</dbReference>
<dbReference type="SUPFAM" id="SSF51011">
    <property type="entry name" value="Glycosyl hydrolase domain"/>
    <property type="match status" value="1"/>
</dbReference>
<evidence type="ECO:0000256" key="3">
    <source>
        <dbReference type="ARBA" id="ARBA00023295"/>
    </source>
</evidence>
<reference evidence="7 8" key="1">
    <citation type="journal article" date="2014" name="Nat. Commun.">
        <title>Molecular traces of alternative social organization in a termite genome.</title>
        <authorList>
            <person name="Terrapon N."/>
            <person name="Li C."/>
            <person name="Robertson H.M."/>
            <person name="Ji L."/>
            <person name="Meng X."/>
            <person name="Booth W."/>
            <person name="Chen Z."/>
            <person name="Childers C.P."/>
            <person name="Glastad K.M."/>
            <person name="Gokhale K."/>
            <person name="Gowin J."/>
            <person name="Gronenberg W."/>
            <person name="Hermansen R.A."/>
            <person name="Hu H."/>
            <person name="Hunt B.G."/>
            <person name="Huylmans A.K."/>
            <person name="Khalil S.M."/>
            <person name="Mitchell R.D."/>
            <person name="Munoz-Torres M.C."/>
            <person name="Mustard J.A."/>
            <person name="Pan H."/>
            <person name="Reese J.T."/>
            <person name="Scharf M.E."/>
            <person name="Sun F."/>
            <person name="Vogel H."/>
            <person name="Xiao J."/>
            <person name="Yang W."/>
            <person name="Yang Z."/>
            <person name="Yang Z."/>
            <person name="Zhou J."/>
            <person name="Zhu J."/>
            <person name="Brent C.S."/>
            <person name="Elsik C.G."/>
            <person name="Goodisman M.A."/>
            <person name="Liberles D.A."/>
            <person name="Roe R.M."/>
            <person name="Vargo E.L."/>
            <person name="Vilcinskas A."/>
            <person name="Wang J."/>
            <person name="Bornberg-Bauer E."/>
            <person name="Korb J."/>
            <person name="Zhang G."/>
            <person name="Liebig J."/>
        </authorList>
    </citation>
    <scope>NUCLEOTIDE SEQUENCE [LARGE SCALE GENOMIC DNA]</scope>
    <source>
        <tissue evidence="7">Whole organism</tissue>
    </source>
</reference>
<dbReference type="InterPro" id="IPR049166">
    <property type="entry name" value="GH39_cat"/>
</dbReference>
<dbReference type="STRING" id="136037.A0A067QQA6"/>
<dbReference type="PRINTS" id="PR00745">
    <property type="entry name" value="GLHYDRLASE39"/>
</dbReference>
<dbReference type="GO" id="GO:0005975">
    <property type="term" value="P:carbohydrate metabolic process"/>
    <property type="evidence" value="ECO:0007669"/>
    <property type="project" value="InterPro"/>
</dbReference>
<gene>
    <name evidence="7" type="ORF">L798_15351</name>
</gene>
<organism evidence="7 8">
    <name type="scientific">Zootermopsis nevadensis</name>
    <name type="common">Dampwood termite</name>
    <dbReference type="NCBI Taxonomy" id="136037"/>
    <lineage>
        <taxon>Eukaryota</taxon>
        <taxon>Metazoa</taxon>
        <taxon>Ecdysozoa</taxon>
        <taxon>Arthropoda</taxon>
        <taxon>Hexapoda</taxon>
        <taxon>Insecta</taxon>
        <taxon>Pterygota</taxon>
        <taxon>Neoptera</taxon>
        <taxon>Polyneoptera</taxon>
        <taxon>Dictyoptera</taxon>
        <taxon>Blattodea</taxon>
        <taxon>Blattoidea</taxon>
        <taxon>Termitoidae</taxon>
        <taxon>Termopsidae</taxon>
        <taxon>Zootermopsis</taxon>
    </lineage>
</organism>
<evidence type="ECO:0000259" key="6">
    <source>
        <dbReference type="Pfam" id="PF21200"/>
    </source>
</evidence>
<protein>
    <submittedName>
        <fullName evidence="7">Alpha-L-iduronidase</fullName>
    </submittedName>
</protein>
<dbReference type="Gene3D" id="2.60.40.10">
    <property type="entry name" value="Immunoglobulins"/>
    <property type="match status" value="1"/>
</dbReference>
<dbReference type="SUPFAM" id="SSF51445">
    <property type="entry name" value="(Trans)glycosidases"/>
    <property type="match status" value="1"/>
</dbReference>
<evidence type="ECO:0000256" key="4">
    <source>
        <dbReference type="PIRSR" id="PIRSR600514-1"/>
    </source>
</evidence>
<dbReference type="InterPro" id="IPR049167">
    <property type="entry name" value="GH39_C"/>
</dbReference>
<dbReference type="PANTHER" id="PTHR12631">
    <property type="entry name" value="ALPHA-L-IDURONIDASE"/>
    <property type="match status" value="1"/>
</dbReference>
<dbReference type="Pfam" id="PF21200">
    <property type="entry name" value="Glyco_hydro_39_C"/>
    <property type="match status" value="1"/>
</dbReference>
<dbReference type="GO" id="GO:0003940">
    <property type="term" value="F:L-iduronidase activity"/>
    <property type="evidence" value="ECO:0007669"/>
    <property type="project" value="TreeGrafter"/>
</dbReference>
<sequence>MQIYRLNPGFELMGNPSHLFRDFNNDTQVEMWRHLVRQVASRYIDRYGLSTVEQWRFETWNEPDLKSYNILNFTVESYMRYFEASSGGLRDAGHGRLRFGGPAGLFKTLEKHPLCWGLLQHCANQTACSLDFISFHKKGAASSAAVLEQGLQFARDLSVMFPSLGRIPLANDEADPLTGWSKSEPWRADVRYGAMVAAVIADHQHVMVRQQGLPLQLLSNDNAFLNYHPYYFTQRTLLARFQMNETNPPHVQFIRKPVYTTMALLSFLGNQELRMVVKNPDYRLSVLAAGSSGIDPWTGSVLLVFNNDTGSHPDEILNVTLRVLNVPGESPRYVLYLMDNVLTNPAQMWLRNGAPVFPEQQLRARIRAVEGPHRARGPTRVPHSEKLRLSVPLKLPSVGLLHICAKAMQGPGHVSRLMVCNVTYNEVMLFWSDVTVVTRCIKTYEVEFNSVVSDKFRRVNSQDTIFLSYQYAVPSDGTQGERVIGSYRVRAVDYWNRPGPFSLSVHYPGNFSCA</sequence>
<keyword evidence="8" id="KW-1185">Reference proteome</keyword>
<dbReference type="PROSITE" id="PS01027">
    <property type="entry name" value="GLYCOSYL_HYDROL_F39"/>
    <property type="match status" value="1"/>
</dbReference>
<evidence type="ECO:0000313" key="8">
    <source>
        <dbReference type="Proteomes" id="UP000027135"/>
    </source>
</evidence>
<dbReference type="FunCoup" id="A0A067QQA6">
    <property type="interactions" value="81"/>
</dbReference>
<evidence type="ECO:0000313" key="7">
    <source>
        <dbReference type="EMBL" id="KDR10783.1"/>
    </source>
</evidence>
<name>A0A067QQA6_ZOONE</name>
<dbReference type="Proteomes" id="UP000027135">
    <property type="component" value="Unassembled WGS sequence"/>
</dbReference>
<dbReference type="Gene3D" id="2.60.40.1500">
    <property type="entry name" value="Glycosyl hydrolase domain, family 39"/>
    <property type="match status" value="1"/>
</dbReference>
<dbReference type="InterPro" id="IPR049165">
    <property type="entry name" value="GH39_as"/>
</dbReference>
<evidence type="ECO:0000259" key="5">
    <source>
        <dbReference type="Pfam" id="PF01229"/>
    </source>
</evidence>
<dbReference type="InterPro" id="IPR000514">
    <property type="entry name" value="Glyco_hydro_39"/>
</dbReference>
<dbReference type="InterPro" id="IPR013783">
    <property type="entry name" value="Ig-like_fold"/>
</dbReference>
<evidence type="ECO:0000256" key="2">
    <source>
        <dbReference type="ARBA" id="ARBA00022801"/>
    </source>
</evidence>
<dbReference type="Pfam" id="PF01229">
    <property type="entry name" value="Glyco_hydro_39"/>
    <property type="match status" value="1"/>
</dbReference>
<proteinExistence type="inferred from homology"/>
<dbReference type="InterPro" id="IPR017853">
    <property type="entry name" value="GH"/>
</dbReference>
<keyword evidence="2" id="KW-0378">Hydrolase</keyword>